<dbReference type="SMART" id="SM00387">
    <property type="entry name" value="HATPase_c"/>
    <property type="match status" value="1"/>
</dbReference>
<keyword evidence="9" id="KW-1133">Transmembrane helix</keyword>
<evidence type="ECO:0000256" key="1">
    <source>
        <dbReference type="ARBA" id="ARBA00000085"/>
    </source>
</evidence>
<keyword evidence="5" id="KW-0547">Nucleotide-binding</keyword>
<name>A0A2T4IK43_9RHOO</name>
<dbReference type="RefSeq" id="WP_107491895.1">
    <property type="nucleotide sequence ID" value="NZ_PZKC01000001.1"/>
</dbReference>
<dbReference type="PANTHER" id="PTHR44936:SF10">
    <property type="entry name" value="SENSOR PROTEIN RSTB"/>
    <property type="match status" value="1"/>
</dbReference>
<feature type="coiled-coil region" evidence="8">
    <location>
        <begin position="179"/>
        <end position="206"/>
    </location>
</feature>
<evidence type="ECO:0000256" key="7">
    <source>
        <dbReference type="ARBA" id="ARBA00022840"/>
    </source>
</evidence>
<evidence type="ECO:0000313" key="11">
    <source>
        <dbReference type="EMBL" id="PTD98135.1"/>
    </source>
</evidence>
<dbReference type="InterPro" id="IPR003594">
    <property type="entry name" value="HATPase_dom"/>
</dbReference>
<dbReference type="GO" id="GO:0005886">
    <property type="term" value="C:plasma membrane"/>
    <property type="evidence" value="ECO:0007669"/>
    <property type="project" value="UniProtKB-SubCell"/>
</dbReference>
<reference evidence="11 12" key="2">
    <citation type="submission" date="2018-04" db="EMBL/GenBank/DDBJ databases">
        <title>Thauera lacus sp. nov., isolated from an saline lake in Inner Mongolia, China.</title>
        <authorList>
            <person name="Liang Q.-Y."/>
        </authorList>
    </citation>
    <scope>NUCLEOTIDE SEQUENCE [LARGE SCALE GENOMIC DNA]</scope>
    <source>
        <strain evidence="11 12">D20</strain>
    </source>
</reference>
<evidence type="ECO:0000256" key="5">
    <source>
        <dbReference type="ARBA" id="ARBA00022741"/>
    </source>
</evidence>
<comment type="catalytic activity">
    <reaction evidence="1">
        <text>ATP + protein L-histidine = ADP + protein N-phospho-L-histidine.</text>
        <dbReference type="EC" id="2.7.13.3"/>
    </reaction>
</comment>
<keyword evidence="4" id="KW-0808">Transferase</keyword>
<dbReference type="OrthoDB" id="9785252at2"/>
<keyword evidence="3" id="KW-0597">Phosphoprotein</keyword>
<feature type="transmembrane region" description="Helical" evidence="9">
    <location>
        <begin position="158"/>
        <end position="180"/>
    </location>
</feature>
<protein>
    <recommendedName>
        <fullName evidence="2">histidine kinase</fullName>
        <ecNumber evidence="2">2.7.13.3</ecNumber>
    </recommendedName>
</protein>
<dbReference type="PROSITE" id="PS50109">
    <property type="entry name" value="HIS_KIN"/>
    <property type="match status" value="1"/>
</dbReference>
<evidence type="ECO:0000256" key="9">
    <source>
        <dbReference type="SAM" id="Phobius"/>
    </source>
</evidence>
<keyword evidence="12" id="KW-1185">Reference proteome</keyword>
<dbReference type="InterPro" id="IPR050980">
    <property type="entry name" value="2C_sensor_his_kinase"/>
</dbReference>
<proteinExistence type="predicted"/>
<dbReference type="InterPro" id="IPR005467">
    <property type="entry name" value="His_kinase_dom"/>
</dbReference>
<dbReference type="PRINTS" id="PR00344">
    <property type="entry name" value="BCTRLSENSOR"/>
</dbReference>
<evidence type="ECO:0000256" key="4">
    <source>
        <dbReference type="ARBA" id="ARBA00022679"/>
    </source>
</evidence>
<evidence type="ECO:0000256" key="3">
    <source>
        <dbReference type="ARBA" id="ARBA00022553"/>
    </source>
</evidence>
<feature type="transmembrane region" description="Helical" evidence="9">
    <location>
        <begin position="111"/>
        <end position="138"/>
    </location>
</feature>
<evidence type="ECO:0000256" key="2">
    <source>
        <dbReference type="ARBA" id="ARBA00012438"/>
    </source>
</evidence>
<evidence type="ECO:0000313" key="12">
    <source>
        <dbReference type="Proteomes" id="UP000241193"/>
    </source>
</evidence>
<keyword evidence="7" id="KW-0067">ATP-binding</keyword>
<evidence type="ECO:0000259" key="10">
    <source>
        <dbReference type="PROSITE" id="PS50109"/>
    </source>
</evidence>
<comment type="caution">
    <text evidence="11">The sequence shown here is derived from an EMBL/GenBank/DDBJ whole genome shotgun (WGS) entry which is preliminary data.</text>
</comment>
<dbReference type="SUPFAM" id="SSF55874">
    <property type="entry name" value="ATPase domain of HSP90 chaperone/DNA topoisomerase II/histidine kinase"/>
    <property type="match status" value="1"/>
</dbReference>
<feature type="transmembrane region" description="Helical" evidence="9">
    <location>
        <begin position="24"/>
        <end position="46"/>
    </location>
</feature>
<dbReference type="GO" id="GO:0000155">
    <property type="term" value="F:phosphorelay sensor kinase activity"/>
    <property type="evidence" value="ECO:0007669"/>
    <property type="project" value="InterPro"/>
</dbReference>
<dbReference type="InterPro" id="IPR036890">
    <property type="entry name" value="HATPase_C_sf"/>
</dbReference>
<gene>
    <name evidence="11" type="ORF">C8261_01595</name>
</gene>
<evidence type="ECO:0000256" key="6">
    <source>
        <dbReference type="ARBA" id="ARBA00022777"/>
    </source>
</evidence>
<dbReference type="PANTHER" id="PTHR44936">
    <property type="entry name" value="SENSOR PROTEIN CREC"/>
    <property type="match status" value="1"/>
</dbReference>
<dbReference type="InterPro" id="IPR003661">
    <property type="entry name" value="HisK_dim/P_dom"/>
</dbReference>
<sequence>MTSPGPVLSAQQLLSHGQLARLLLLRWLAVLCMVLAAWLMPLVLAVNLPQRELLAVAASLAAFNLLTLAWSSARRTPSALMLWGQLLVDLLAWSVFVYFSGGATNPLISLLLPLVAIGAAILPAALGWALAVLAVLAYSLLWQFNVPIRFVDHDAAMHWHLAGMWVTFVISALVVAWFVLRAAGALRRLEQELAAAREAHARDEQILALGNLAASAAHKLGTPLGTLRILVDEVAGGVADASPAQADLALMREQIEHCKQILGGLTARAGNLRAEGGGALSAQTWLEGVAARWRALRPHSSVQVHCAPALRSLDIVADATLAEALHTLINNAADACPAGVELSGGCEADELVVTVADRGPGIDPGLAASIGREPLGDSATGMGIGLFLAQAAVARAGGRLLLTARPGGGTMAIMKLPQQRIRA</sequence>
<organism evidence="11 12">
    <name type="scientific">Pseudothauera lacus</name>
    <dbReference type="NCBI Taxonomy" id="2136175"/>
    <lineage>
        <taxon>Bacteria</taxon>
        <taxon>Pseudomonadati</taxon>
        <taxon>Pseudomonadota</taxon>
        <taxon>Betaproteobacteria</taxon>
        <taxon>Rhodocyclales</taxon>
        <taxon>Zoogloeaceae</taxon>
        <taxon>Pseudothauera</taxon>
    </lineage>
</organism>
<keyword evidence="6 11" id="KW-0418">Kinase</keyword>
<keyword evidence="8" id="KW-0175">Coiled coil</keyword>
<dbReference type="Pfam" id="PF02518">
    <property type="entry name" value="HATPase_c"/>
    <property type="match status" value="1"/>
</dbReference>
<dbReference type="Gene3D" id="1.10.287.130">
    <property type="match status" value="1"/>
</dbReference>
<feature type="domain" description="Histidine kinase" evidence="10">
    <location>
        <begin position="215"/>
        <end position="420"/>
    </location>
</feature>
<dbReference type="Gene3D" id="3.30.565.10">
    <property type="entry name" value="Histidine kinase-like ATPase, C-terminal domain"/>
    <property type="match status" value="1"/>
</dbReference>
<feature type="transmembrane region" description="Helical" evidence="9">
    <location>
        <begin position="53"/>
        <end position="73"/>
    </location>
</feature>
<keyword evidence="9" id="KW-0472">Membrane</keyword>
<dbReference type="EMBL" id="PZKC01000001">
    <property type="protein sequence ID" value="PTD98135.1"/>
    <property type="molecule type" value="Genomic_DNA"/>
</dbReference>
<dbReference type="Proteomes" id="UP000241193">
    <property type="component" value="Unassembled WGS sequence"/>
</dbReference>
<dbReference type="InterPro" id="IPR004358">
    <property type="entry name" value="Sig_transdc_His_kin-like_C"/>
</dbReference>
<dbReference type="CDD" id="cd00082">
    <property type="entry name" value="HisKA"/>
    <property type="match status" value="1"/>
</dbReference>
<dbReference type="AlphaFoldDB" id="A0A2T4IK43"/>
<dbReference type="GO" id="GO:0005524">
    <property type="term" value="F:ATP binding"/>
    <property type="evidence" value="ECO:0007669"/>
    <property type="project" value="UniProtKB-KW"/>
</dbReference>
<reference evidence="11 12" key="1">
    <citation type="submission" date="2018-03" db="EMBL/GenBank/DDBJ databases">
        <authorList>
            <person name="Keele B.F."/>
        </authorList>
    </citation>
    <scope>NUCLEOTIDE SEQUENCE [LARGE SCALE GENOMIC DNA]</scope>
    <source>
        <strain evidence="11 12">D20</strain>
    </source>
</reference>
<keyword evidence="9" id="KW-0812">Transmembrane</keyword>
<dbReference type="EC" id="2.7.13.3" evidence="2"/>
<accession>A0A2T4IK43</accession>
<evidence type="ECO:0000256" key="8">
    <source>
        <dbReference type="SAM" id="Coils"/>
    </source>
</evidence>